<keyword evidence="5 11" id="KW-0418">Kinase</keyword>
<dbReference type="EMBL" id="ML995821">
    <property type="protein sequence ID" value="KAF2771102.1"/>
    <property type="molecule type" value="Genomic_DNA"/>
</dbReference>
<dbReference type="InterPro" id="IPR011009">
    <property type="entry name" value="Kinase-like_dom_sf"/>
</dbReference>
<feature type="binding site" evidence="9">
    <location>
        <position position="66"/>
    </location>
    <ligand>
        <name>ATP</name>
        <dbReference type="ChEBI" id="CHEBI:30616"/>
    </ligand>
</feature>
<protein>
    <recommendedName>
        <fullName evidence="1">non-specific serine/threonine protein kinase</fullName>
        <ecNumber evidence="1">2.7.11.1</ecNumber>
    </recommendedName>
</protein>
<organism evidence="11 12">
    <name type="scientific">Teratosphaeria nubilosa</name>
    <dbReference type="NCBI Taxonomy" id="161662"/>
    <lineage>
        <taxon>Eukaryota</taxon>
        <taxon>Fungi</taxon>
        <taxon>Dikarya</taxon>
        <taxon>Ascomycota</taxon>
        <taxon>Pezizomycotina</taxon>
        <taxon>Dothideomycetes</taxon>
        <taxon>Dothideomycetidae</taxon>
        <taxon>Mycosphaerellales</taxon>
        <taxon>Teratosphaeriaceae</taxon>
        <taxon>Teratosphaeria</taxon>
    </lineage>
</organism>
<dbReference type="PROSITE" id="PS00107">
    <property type="entry name" value="PROTEIN_KINASE_ATP"/>
    <property type="match status" value="1"/>
</dbReference>
<reference evidence="11" key="1">
    <citation type="journal article" date="2020" name="Stud. Mycol.">
        <title>101 Dothideomycetes genomes: a test case for predicting lifestyles and emergence of pathogens.</title>
        <authorList>
            <person name="Haridas S."/>
            <person name="Albert R."/>
            <person name="Binder M."/>
            <person name="Bloem J."/>
            <person name="Labutti K."/>
            <person name="Salamov A."/>
            <person name="Andreopoulos B."/>
            <person name="Baker S."/>
            <person name="Barry K."/>
            <person name="Bills G."/>
            <person name="Bluhm B."/>
            <person name="Cannon C."/>
            <person name="Castanera R."/>
            <person name="Culley D."/>
            <person name="Daum C."/>
            <person name="Ezra D."/>
            <person name="Gonzalez J."/>
            <person name="Henrissat B."/>
            <person name="Kuo A."/>
            <person name="Liang C."/>
            <person name="Lipzen A."/>
            <person name="Lutzoni F."/>
            <person name="Magnuson J."/>
            <person name="Mondo S."/>
            <person name="Nolan M."/>
            <person name="Ohm R."/>
            <person name="Pangilinan J."/>
            <person name="Park H.-J."/>
            <person name="Ramirez L."/>
            <person name="Alfaro M."/>
            <person name="Sun H."/>
            <person name="Tritt A."/>
            <person name="Yoshinaga Y."/>
            <person name="Zwiers L.-H."/>
            <person name="Turgeon B."/>
            <person name="Goodwin S."/>
            <person name="Spatafora J."/>
            <person name="Crous P."/>
            <person name="Grigoriev I."/>
        </authorList>
    </citation>
    <scope>NUCLEOTIDE SEQUENCE</scope>
    <source>
        <strain evidence="11">CBS 116005</strain>
    </source>
</reference>
<evidence type="ECO:0000256" key="2">
    <source>
        <dbReference type="ARBA" id="ARBA00022527"/>
    </source>
</evidence>
<dbReference type="GO" id="GO:0050684">
    <property type="term" value="P:regulation of mRNA processing"/>
    <property type="evidence" value="ECO:0007669"/>
    <property type="project" value="TreeGrafter"/>
</dbReference>
<keyword evidence="6 9" id="KW-0067">ATP-binding</keyword>
<evidence type="ECO:0000313" key="12">
    <source>
        <dbReference type="Proteomes" id="UP000799436"/>
    </source>
</evidence>
<dbReference type="AlphaFoldDB" id="A0A6G1LES9"/>
<evidence type="ECO:0000259" key="10">
    <source>
        <dbReference type="PROSITE" id="PS50011"/>
    </source>
</evidence>
<evidence type="ECO:0000256" key="3">
    <source>
        <dbReference type="ARBA" id="ARBA00022679"/>
    </source>
</evidence>
<dbReference type="Gene3D" id="1.10.510.10">
    <property type="entry name" value="Transferase(Phosphotransferase) domain 1"/>
    <property type="match status" value="1"/>
</dbReference>
<gene>
    <name evidence="11" type="ORF">EJ03DRAFT_373172</name>
</gene>
<dbReference type="Pfam" id="PF00069">
    <property type="entry name" value="Pkinase"/>
    <property type="match status" value="1"/>
</dbReference>
<dbReference type="InterPro" id="IPR017441">
    <property type="entry name" value="Protein_kinase_ATP_BS"/>
</dbReference>
<feature type="domain" description="Protein kinase" evidence="10">
    <location>
        <begin position="37"/>
        <end position="396"/>
    </location>
</feature>
<dbReference type="InterPro" id="IPR000719">
    <property type="entry name" value="Prot_kinase_dom"/>
</dbReference>
<dbReference type="EC" id="2.7.11.1" evidence="1"/>
<evidence type="ECO:0000256" key="6">
    <source>
        <dbReference type="ARBA" id="ARBA00022840"/>
    </source>
</evidence>
<dbReference type="GO" id="GO:0005634">
    <property type="term" value="C:nucleus"/>
    <property type="evidence" value="ECO:0007669"/>
    <property type="project" value="TreeGrafter"/>
</dbReference>
<dbReference type="SUPFAM" id="SSF56112">
    <property type="entry name" value="Protein kinase-like (PK-like)"/>
    <property type="match status" value="1"/>
</dbReference>
<dbReference type="Gene3D" id="3.30.200.20">
    <property type="entry name" value="Phosphorylase Kinase, domain 1"/>
    <property type="match status" value="1"/>
</dbReference>
<evidence type="ECO:0000256" key="8">
    <source>
        <dbReference type="ARBA" id="ARBA00048679"/>
    </source>
</evidence>
<keyword evidence="3" id="KW-0808">Transferase</keyword>
<dbReference type="InterPro" id="IPR051334">
    <property type="entry name" value="SRPK"/>
</dbReference>
<dbReference type="PANTHER" id="PTHR47634">
    <property type="entry name" value="PROTEIN KINASE DOMAIN-CONTAINING PROTEIN-RELATED"/>
    <property type="match status" value="1"/>
</dbReference>
<evidence type="ECO:0000256" key="1">
    <source>
        <dbReference type="ARBA" id="ARBA00012513"/>
    </source>
</evidence>
<dbReference type="OrthoDB" id="5979581at2759"/>
<accession>A0A6G1LES9</accession>
<dbReference type="SMART" id="SM00220">
    <property type="entry name" value="S_TKc"/>
    <property type="match status" value="1"/>
</dbReference>
<dbReference type="GO" id="GO:0005737">
    <property type="term" value="C:cytoplasm"/>
    <property type="evidence" value="ECO:0007669"/>
    <property type="project" value="TreeGrafter"/>
</dbReference>
<dbReference type="GO" id="GO:0004674">
    <property type="term" value="F:protein serine/threonine kinase activity"/>
    <property type="evidence" value="ECO:0007669"/>
    <property type="project" value="UniProtKB-KW"/>
</dbReference>
<evidence type="ECO:0000256" key="9">
    <source>
        <dbReference type="PROSITE-ProRule" id="PRU10141"/>
    </source>
</evidence>
<dbReference type="GO" id="GO:0000245">
    <property type="term" value="P:spliceosomal complex assembly"/>
    <property type="evidence" value="ECO:0007669"/>
    <property type="project" value="TreeGrafter"/>
</dbReference>
<proteinExistence type="predicted"/>
<evidence type="ECO:0000256" key="7">
    <source>
        <dbReference type="ARBA" id="ARBA00047899"/>
    </source>
</evidence>
<keyword evidence="4 9" id="KW-0547">Nucleotide-binding</keyword>
<dbReference type="Proteomes" id="UP000799436">
    <property type="component" value="Unassembled WGS sequence"/>
</dbReference>
<evidence type="ECO:0000313" key="11">
    <source>
        <dbReference type="EMBL" id="KAF2771102.1"/>
    </source>
</evidence>
<sequence length="399" mass="44534">MSRYYFPLSLEDVEDTDGYSPGGFHPVHLGDVYDDRYKIIHKLGSGGYSTTWLARDALAARYVALKINKASENESGAELSTHKRLVSIEFEHPGRAHVRSLLASFTITGPNGTEGPDRSAYCQKVAQALGFLHLNKIGHGDLTIPNILVKLQPMDGLTEEEIYERFGAPRKEILLTASKQAPGESAPRYIVEAAKVPAAQYLQDIFLIDLGVSFSFEDPPKAEDIGVPFMYRAPETMFDSKYDQCSDIWALGCILFEIRAGTPIFSRFMGTKEEIIRQLVQTKGKLPDAWWSRWDARLSYFDEGGEPLLSGPNGEAMANEYPLCEMIADIGEEDGAVGIDEERNEELRASQSIFEVPGTKVPEEEAVMLKDLLSKILQWNPRARLTAEQILQHPWLSSS</sequence>
<evidence type="ECO:0000256" key="5">
    <source>
        <dbReference type="ARBA" id="ARBA00022777"/>
    </source>
</evidence>
<dbReference type="GO" id="GO:0005524">
    <property type="term" value="F:ATP binding"/>
    <property type="evidence" value="ECO:0007669"/>
    <property type="project" value="UniProtKB-UniRule"/>
</dbReference>
<keyword evidence="12" id="KW-1185">Reference proteome</keyword>
<evidence type="ECO:0000256" key="4">
    <source>
        <dbReference type="ARBA" id="ARBA00022741"/>
    </source>
</evidence>
<comment type="catalytic activity">
    <reaction evidence="7">
        <text>L-threonyl-[protein] + ATP = O-phospho-L-threonyl-[protein] + ADP + H(+)</text>
        <dbReference type="Rhea" id="RHEA:46608"/>
        <dbReference type="Rhea" id="RHEA-COMP:11060"/>
        <dbReference type="Rhea" id="RHEA-COMP:11605"/>
        <dbReference type="ChEBI" id="CHEBI:15378"/>
        <dbReference type="ChEBI" id="CHEBI:30013"/>
        <dbReference type="ChEBI" id="CHEBI:30616"/>
        <dbReference type="ChEBI" id="CHEBI:61977"/>
        <dbReference type="ChEBI" id="CHEBI:456216"/>
        <dbReference type="EC" id="2.7.11.1"/>
    </reaction>
</comment>
<name>A0A6G1LES9_9PEZI</name>
<comment type="catalytic activity">
    <reaction evidence="8">
        <text>L-seryl-[protein] + ATP = O-phospho-L-seryl-[protein] + ADP + H(+)</text>
        <dbReference type="Rhea" id="RHEA:17989"/>
        <dbReference type="Rhea" id="RHEA-COMP:9863"/>
        <dbReference type="Rhea" id="RHEA-COMP:11604"/>
        <dbReference type="ChEBI" id="CHEBI:15378"/>
        <dbReference type="ChEBI" id="CHEBI:29999"/>
        <dbReference type="ChEBI" id="CHEBI:30616"/>
        <dbReference type="ChEBI" id="CHEBI:83421"/>
        <dbReference type="ChEBI" id="CHEBI:456216"/>
        <dbReference type="EC" id="2.7.11.1"/>
    </reaction>
</comment>
<dbReference type="PANTHER" id="PTHR47634:SF9">
    <property type="entry name" value="PROTEIN KINASE DOMAIN-CONTAINING PROTEIN-RELATED"/>
    <property type="match status" value="1"/>
</dbReference>
<keyword evidence="2" id="KW-0723">Serine/threonine-protein kinase</keyword>
<dbReference type="PROSITE" id="PS50011">
    <property type="entry name" value="PROTEIN_KINASE_DOM"/>
    <property type="match status" value="1"/>
</dbReference>